<evidence type="ECO:0000256" key="3">
    <source>
        <dbReference type="ARBA" id="ARBA00022989"/>
    </source>
</evidence>
<evidence type="ECO:0000256" key="1">
    <source>
        <dbReference type="ARBA" id="ARBA00004141"/>
    </source>
</evidence>
<evidence type="ECO:0000256" key="4">
    <source>
        <dbReference type="ARBA" id="ARBA00023136"/>
    </source>
</evidence>
<feature type="transmembrane region" description="Helical" evidence="5">
    <location>
        <begin position="17"/>
        <end position="36"/>
    </location>
</feature>
<evidence type="ECO:0000256" key="2">
    <source>
        <dbReference type="ARBA" id="ARBA00022692"/>
    </source>
</evidence>
<evidence type="ECO:0008006" key="8">
    <source>
        <dbReference type="Google" id="ProtNLM"/>
    </source>
</evidence>
<keyword evidence="2 5" id="KW-0812">Transmembrane</keyword>
<feature type="transmembrane region" description="Helical" evidence="5">
    <location>
        <begin position="161"/>
        <end position="177"/>
    </location>
</feature>
<comment type="caution">
    <text evidence="6">The sequence shown here is derived from an EMBL/GenBank/DDBJ whole genome shotgun (WGS) entry which is preliminary data.</text>
</comment>
<organism evidence="6 7">
    <name type="scientific">Candidatus Chisholmbacteria bacterium RIFCSPHIGHO2_01_FULL_48_12</name>
    <dbReference type="NCBI Taxonomy" id="1797589"/>
    <lineage>
        <taxon>Bacteria</taxon>
        <taxon>Candidatus Chisholmiibacteriota</taxon>
    </lineage>
</organism>
<dbReference type="GO" id="GO:0016765">
    <property type="term" value="F:transferase activity, transferring alkyl or aryl (other than methyl) groups"/>
    <property type="evidence" value="ECO:0007669"/>
    <property type="project" value="InterPro"/>
</dbReference>
<dbReference type="Proteomes" id="UP000177324">
    <property type="component" value="Unassembled WGS sequence"/>
</dbReference>
<comment type="subcellular location">
    <subcellularLocation>
        <location evidence="1">Membrane</location>
        <topology evidence="1">Multi-pass membrane protein</topology>
    </subcellularLocation>
</comment>
<dbReference type="Pfam" id="PF01040">
    <property type="entry name" value="UbiA"/>
    <property type="match status" value="1"/>
</dbReference>
<dbReference type="GO" id="GO:0016020">
    <property type="term" value="C:membrane"/>
    <property type="evidence" value="ECO:0007669"/>
    <property type="project" value="UniProtKB-SubCell"/>
</dbReference>
<feature type="transmembrane region" description="Helical" evidence="5">
    <location>
        <begin position="84"/>
        <end position="104"/>
    </location>
</feature>
<proteinExistence type="predicted"/>
<evidence type="ECO:0000256" key="5">
    <source>
        <dbReference type="SAM" id="Phobius"/>
    </source>
</evidence>
<feature type="transmembrane region" description="Helical" evidence="5">
    <location>
        <begin position="134"/>
        <end position="155"/>
    </location>
</feature>
<dbReference type="InterPro" id="IPR000537">
    <property type="entry name" value="UbiA_prenyltransferase"/>
</dbReference>
<feature type="transmembrane region" description="Helical" evidence="5">
    <location>
        <begin position="293"/>
        <end position="312"/>
    </location>
</feature>
<protein>
    <recommendedName>
        <fullName evidence="8">Phosphoribose diphosphate--decaprenyl-phosphate phosphoribosyltransferase</fullName>
    </recommendedName>
</protein>
<gene>
    <name evidence="6" type="ORF">A2784_02405</name>
</gene>
<sequence length="313" mass="34548">MVETLVLVFKSARPRQWLKNLALFAPLVFTGGLFEAELFWRVAWATGLFSATASAIYLFNDIIDAPADRLHPFKSKRPIASGKLPVTTALFVAVVGLFIALGLAVELSFFFFWALLGYAGLHVAYAVGLKKLPIIDVITIAAGFVLRVYAGALVIDAHMNVWFLLTVVSAALFLAVGKRRSELTLLTGLGTATGHRQVLGHYTPTLLDVYTGMFANTTWLTYALFSFEQPLIVPNRQKLINILAVLPRTLSAQKLLMITVPVVIYGVMRYLQLIYEKNQGESPERVLLSDKPLLISVVTWGVMVVGILYFLVS</sequence>
<keyword evidence="4 5" id="KW-0472">Membrane</keyword>
<dbReference type="STRING" id="1797589.A2784_02405"/>
<evidence type="ECO:0000313" key="7">
    <source>
        <dbReference type="Proteomes" id="UP000177324"/>
    </source>
</evidence>
<dbReference type="EMBL" id="MHCH01000007">
    <property type="protein sequence ID" value="OGY18959.1"/>
    <property type="molecule type" value="Genomic_DNA"/>
</dbReference>
<dbReference type="CDD" id="cd13963">
    <property type="entry name" value="PT_UbiA_2"/>
    <property type="match status" value="1"/>
</dbReference>
<reference evidence="6 7" key="1">
    <citation type="journal article" date="2016" name="Nat. Commun.">
        <title>Thousands of microbial genomes shed light on interconnected biogeochemical processes in an aquifer system.</title>
        <authorList>
            <person name="Anantharaman K."/>
            <person name="Brown C.T."/>
            <person name="Hug L.A."/>
            <person name="Sharon I."/>
            <person name="Castelle C.J."/>
            <person name="Probst A.J."/>
            <person name="Thomas B.C."/>
            <person name="Singh A."/>
            <person name="Wilkins M.J."/>
            <person name="Karaoz U."/>
            <person name="Brodie E.L."/>
            <person name="Williams K.H."/>
            <person name="Hubbard S.S."/>
            <person name="Banfield J.F."/>
        </authorList>
    </citation>
    <scope>NUCLEOTIDE SEQUENCE [LARGE SCALE GENOMIC DNA]</scope>
</reference>
<dbReference type="Gene3D" id="1.10.357.140">
    <property type="entry name" value="UbiA prenyltransferase"/>
    <property type="match status" value="1"/>
</dbReference>
<keyword evidence="3 5" id="KW-1133">Transmembrane helix</keyword>
<name>A0A1G1VU85_9BACT</name>
<accession>A0A1G1VU85</accession>
<feature type="transmembrane region" description="Helical" evidence="5">
    <location>
        <begin position="110"/>
        <end position="127"/>
    </location>
</feature>
<evidence type="ECO:0000313" key="6">
    <source>
        <dbReference type="EMBL" id="OGY18959.1"/>
    </source>
</evidence>
<feature type="transmembrane region" description="Helical" evidence="5">
    <location>
        <begin position="255"/>
        <end position="273"/>
    </location>
</feature>
<dbReference type="InterPro" id="IPR044878">
    <property type="entry name" value="UbiA_sf"/>
</dbReference>
<dbReference type="AlphaFoldDB" id="A0A1G1VU85"/>